<name>H0HJ48_9HYPH</name>
<keyword evidence="2" id="KW-1185">Reference proteome</keyword>
<protein>
    <submittedName>
        <fullName evidence="1">Uncharacterized protein</fullName>
    </submittedName>
</protein>
<dbReference type="EMBL" id="AHAM01000013">
    <property type="protein sequence ID" value="EHK59240.1"/>
    <property type="molecule type" value="Genomic_DNA"/>
</dbReference>
<evidence type="ECO:0000313" key="1">
    <source>
        <dbReference type="EMBL" id="EHK59240.1"/>
    </source>
</evidence>
<dbReference type="Proteomes" id="UP000003250">
    <property type="component" value="Unassembled WGS sequence"/>
</dbReference>
<gene>
    <name evidence="1" type="ORF">MAXJ12_00762</name>
</gene>
<proteinExistence type="predicted"/>
<accession>H0HJ48</accession>
<dbReference type="PATRIC" id="fig|1107882.3.peg.149"/>
<organism evidence="1 2">
    <name type="scientific">Mesorhizobium alhagi CCNWXJ12-2</name>
    <dbReference type="NCBI Taxonomy" id="1107882"/>
    <lineage>
        <taxon>Bacteria</taxon>
        <taxon>Pseudomonadati</taxon>
        <taxon>Pseudomonadota</taxon>
        <taxon>Alphaproteobacteria</taxon>
        <taxon>Hyphomicrobiales</taxon>
        <taxon>Phyllobacteriaceae</taxon>
        <taxon>Allomesorhizobium</taxon>
    </lineage>
</organism>
<sequence>MKRLVDTMTHATVRLEQTHGGFLNSWLAAWFARPGRRARRGRLDVRELSDHLKRDMGFLDGNPVGRRK</sequence>
<dbReference type="RefSeq" id="WP_008833810.1">
    <property type="nucleotide sequence ID" value="NZ_AHAM01000013.1"/>
</dbReference>
<evidence type="ECO:0000313" key="2">
    <source>
        <dbReference type="Proteomes" id="UP000003250"/>
    </source>
</evidence>
<dbReference type="AlphaFoldDB" id="H0HJ48"/>
<reference evidence="1 2" key="1">
    <citation type="journal article" date="2012" name="J. Bacteriol.">
        <title>Draft Genome Sequence of Mesorhizobium alhagi CCNWXJ12-2T, a Novel Salt-Resistant Species Isolated from the Desert of Northwestern China.</title>
        <authorList>
            <person name="Zhou M."/>
            <person name="Chen W."/>
            <person name="Chen H."/>
            <person name="Wei G."/>
        </authorList>
    </citation>
    <scope>NUCLEOTIDE SEQUENCE [LARGE SCALE GENOMIC DNA]</scope>
    <source>
        <strain evidence="1 2">CCNWXJ12-2</strain>
    </source>
</reference>